<name>A0A6G6Y4F2_9SPHN</name>
<keyword evidence="1" id="KW-0472">Membrane</keyword>
<accession>A0A6G6Y4F2</accession>
<feature type="transmembrane region" description="Helical" evidence="1">
    <location>
        <begin position="12"/>
        <end position="40"/>
    </location>
</feature>
<reference evidence="2 3" key="1">
    <citation type="submission" date="2020-02" db="EMBL/GenBank/DDBJ databases">
        <authorList>
            <person name="Zheng R.K."/>
            <person name="Sun C.M."/>
        </authorList>
    </citation>
    <scope>NUCLEOTIDE SEQUENCE [LARGE SCALE GENOMIC DNA]</scope>
    <source>
        <strain evidence="3">zrk23</strain>
    </source>
</reference>
<dbReference type="KEGG" id="spzr:G5C33_08250"/>
<feature type="transmembrane region" description="Helical" evidence="1">
    <location>
        <begin position="60"/>
        <end position="81"/>
    </location>
</feature>
<dbReference type="AlphaFoldDB" id="A0A6G6Y4F2"/>
<feature type="transmembrane region" description="Helical" evidence="1">
    <location>
        <begin position="93"/>
        <end position="113"/>
    </location>
</feature>
<evidence type="ECO:0000313" key="3">
    <source>
        <dbReference type="Proteomes" id="UP000501568"/>
    </source>
</evidence>
<evidence type="ECO:0000313" key="2">
    <source>
        <dbReference type="EMBL" id="QIG79780.1"/>
    </source>
</evidence>
<keyword evidence="3" id="KW-1185">Reference proteome</keyword>
<evidence type="ECO:0000256" key="1">
    <source>
        <dbReference type="SAM" id="Phobius"/>
    </source>
</evidence>
<protein>
    <submittedName>
        <fullName evidence="2">Uncharacterized protein</fullName>
    </submittedName>
</protein>
<dbReference type="EMBL" id="CP049109">
    <property type="protein sequence ID" value="QIG79780.1"/>
    <property type="molecule type" value="Genomic_DNA"/>
</dbReference>
<sequence>MGALTDRLNAAASGFAITVAPLVVVAIAQLVFMPQILAVAEGLESNEQARLVSIWRAEFSIAHTIVAILFVIYWLLVAVLGKGQILRCKSANRILAFCVVAYLTITLYSIFLWPDGLRVVCPFLGISDTIANPYACDAMSSCDVFADVASQLILLGLLGLIVPFIISLIVRIVSSRRACQRQDDTPPSLVE</sequence>
<dbReference type="RefSeq" id="WP_165326781.1">
    <property type="nucleotide sequence ID" value="NZ_CP049109.1"/>
</dbReference>
<proteinExistence type="predicted"/>
<keyword evidence="1" id="KW-1133">Transmembrane helix</keyword>
<organism evidence="2 3">
    <name type="scientific">Stakelama tenebrarum</name>
    <dbReference type="NCBI Taxonomy" id="2711215"/>
    <lineage>
        <taxon>Bacteria</taxon>
        <taxon>Pseudomonadati</taxon>
        <taxon>Pseudomonadota</taxon>
        <taxon>Alphaproteobacteria</taxon>
        <taxon>Sphingomonadales</taxon>
        <taxon>Sphingomonadaceae</taxon>
        <taxon>Stakelama</taxon>
    </lineage>
</organism>
<dbReference type="Proteomes" id="UP000501568">
    <property type="component" value="Chromosome"/>
</dbReference>
<feature type="transmembrane region" description="Helical" evidence="1">
    <location>
        <begin position="153"/>
        <end position="173"/>
    </location>
</feature>
<gene>
    <name evidence="2" type="ORF">G5C33_08250</name>
</gene>
<keyword evidence="1" id="KW-0812">Transmembrane</keyword>